<gene>
    <name evidence="1" type="ORF">ACFSX3_13820</name>
</gene>
<organism evidence="1 2">
    <name type="scientific">Paenibacillus rhizoplanae</name>
    <dbReference type="NCBI Taxonomy" id="1917181"/>
    <lineage>
        <taxon>Bacteria</taxon>
        <taxon>Bacillati</taxon>
        <taxon>Bacillota</taxon>
        <taxon>Bacilli</taxon>
        <taxon>Bacillales</taxon>
        <taxon>Paenibacillaceae</taxon>
        <taxon>Paenibacillus</taxon>
    </lineage>
</organism>
<protein>
    <submittedName>
        <fullName evidence="1">Uncharacterized protein</fullName>
    </submittedName>
</protein>
<evidence type="ECO:0000313" key="1">
    <source>
        <dbReference type="EMBL" id="MFD2410962.1"/>
    </source>
</evidence>
<proteinExistence type="predicted"/>
<reference evidence="2" key="1">
    <citation type="journal article" date="2019" name="Int. J. Syst. Evol. Microbiol.">
        <title>The Global Catalogue of Microorganisms (GCM) 10K type strain sequencing project: providing services to taxonomists for standard genome sequencing and annotation.</title>
        <authorList>
            <consortium name="The Broad Institute Genomics Platform"/>
            <consortium name="The Broad Institute Genome Sequencing Center for Infectious Disease"/>
            <person name="Wu L."/>
            <person name="Ma J."/>
        </authorList>
    </citation>
    <scope>NUCLEOTIDE SEQUENCE [LARGE SCALE GENOMIC DNA]</scope>
    <source>
        <strain evidence="2">CCM 8725</strain>
    </source>
</reference>
<accession>A0ABW5FB55</accession>
<evidence type="ECO:0000313" key="2">
    <source>
        <dbReference type="Proteomes" id="UP001597448"/>
    </source>
</evidence>
<sequence length="158" mass="18298">MNFELFLESDLSVESLAEIIREIICTELNEEVSVHNDEEEIVIGTEYFALALELVDISDIKFVRNHYQIDVSICIRVQLFGNTLDQGLEIMFKVIGKILKKQYVGNLLFLEDGSDQLIRKENGQLIINSDLNQYQIKYLTQSLLNLLDHSYVKEILKK</sequence>
<dbReference type="RefSeq" id="WP_209984708.1">
    <property type="nucleotide sequence ID" value="NZ_JBHUKY010000023.1"/>
</dbReference>
<keyword evidence="2" id="KW-1185">Reference proteome</keyword>
<dbReference type="Proteomes" id="UP001597448">
    <property type="component" value="Unassembled WGS sequence"/>
</dbReference>
<dbReference type="EMBL" id="JBHUKY010000023">
    <property type="protein sequence ID" value="MFD2410962.1"/>
    <property type="molecule type" value="Genomic_DNA"/>
</dbReference>
<name>A0ABW5FB55_9BACL</name>
<comment type="caution">
    <text evidence="1">The sequence shown here is derived from an EMBL/GenBank/DDBJ whole genome shotgun (WGS) entry which is preliminary data.</text>
</comment>